<dbReference type="Pfam" id="PF01850">
    <property type="entry name" value="PIN"/>
    <property type="match status" value="1"/>
</dbReference>
<dbReference type="InterPro" id="IPR002716">
    <property type="entry name" value="PIN_dom"/>
</dbReference>
<keyword evidence="3 8" id="KW-0540">Nuclease</keyword>
<keyword evidence="8" id="KW-0800">Toxin</keyword>
<evidence type="ECO:0000256" key="2">
    <source>
        <dbReference type="ARBA" id="ARBA00022649"/>
    </source>
</evidence>
<comment type="similarity">
    <text evidence="7 8">Belongs to the PINc/VapC protein family.</text>
</comment>
<dbReference type="SUPFAM" id="SSF88723">
    <property type="entry name" value="PIN domain-like"/>
    <property type="match status" value="1"/>
</dbReference>
<evidence type="ECO:0000256" key="1">
    <source>
        <dbReference type="ARBA" id="ARBA00001946"/>
    </source>
</evidence>
<dbReference type="PANTHER" id="PTHR33653">
    <property type="entry name" value="RIBONUCLEASE VAPC2"/>
    <property type="match status" value="1"/>
</dbReference>
<feature type="domain" description="PIN" evidence="9">
    <location>
        <begin position="5"/>
        <end position="125"/>
    </location>
</feature>
<dbReference type="EMBL" id="CP031310">
    <property type="protein sequence ID" value="QCC50144.1"/>
    <property type="molecule type" value="Genomic_DNA"/>
</dbReference>
<keyword evidence="11" id="KW-1185">Reference proteome</keyword>
<dbReference type="PANTHER" id="PTHR33653:SF1">
    <property type="entry name" value="RIBONUCLEASE VAPC2"/>
    <property type="match status" value="1"/>
</dbReference>
<evidence type="ECO:0000259" key="9">
    <source>
        <dbReference type="Pfam" id="PF01850"/>
    </source>
</evidence>
<dbReference type="InterPro" id="IPR022907">
    <property type="entry name" value="VapC_family"/>
</dbReference>
<accession>A0A4D6H813</accession>
<evidence type="ECO:0000313" key="11">
    <source>
        <dbReference type="Proteomes" id="UP000296706"/>
    </source>
</evidence>
<dbReference type="Gene3D" id="3.40.50.1010">
    <property type="entry name" value="5'-nuclease"/>
    <property type="match status" value="1"/>
</dbReference>
<dbReference type="GO" id="GO:0016787">
    <property type="term" value="F:hydrolase activity"/>
    <property type="evidence" value="ECO:0007669"/>
    <property type="project" value="UniProtKB-KW"/>
</dbReference>
<evidence type="ECO:0000256" key="7">
    <source>
        <dbReference type="ARBA" id="ARBA00038093"/>
    </source>
</evidence>
<comment type="cofactor">
    <cofactor evidence="1 8">
        <name>Mg(2+)</name>
        <dbReference type="ChEBI" id="CHEBI:18420"/>
    </cofactor>
</comment>
<evidence type="ECO:0000256" key="8">
    <source>
        <dbReference type="HAMAP-Rule" id="MF_00265"/>
    </source>
</evidence>
<dbReference type="GO" id="GO:0090729">
    <property type="term" value="F:toxin activity"/>
    <property type="evidence" value="ECO:0007669"/>
    <property type="project" value="UniProtKB-KW"/>
</dbReference>
<sequence length="135" mass="15372">MWMKLLDTTFLIRYWAGRDNVRAFLERNEESEFITTTLNTKEIAVGRDLQNKLDRHEILSTFGWLDVVPFRTDHAVIAGQLEATLHRDDSINQDRINSLAGDILIAAVAKETGATVVTENTDDFELLDDVSVETY</sequence>
<dbReference type="GO" id="GO:0000287">
    <property type="term" value="F:magnesium ion binding"/>
    <property type="evidence" value="ECO:0007669"/>
    <property type="project" value="UniProtKB-UniRule"/>
</dbReference>
<name>A0A4D6H813_9EURY</name>
<dbReference type="GO" id="GO:0004540">
    <property type="term" value="F:RNA nuclease activity"/>
    <property type="evidence" value="ECO:0007669"/>
    <property type="project" value="InterPro"/>
</dbReference>
<keyword evidence="4 8" id="KW-0479">Metal-binding</keyword>
<feature type="binding site" evidence="8">
    <location>
        <position position="102"/>
    </location>
    <ligand>
        <name>Mg(2+)</name>
        <dbReference type="ChEBI" id="CHEBI:18420"/>
    </ligand>
</feature>
<dbReference type="Proteomes" id="UP000296706">
    <property type="component" value="Chromosome"/>
</dbReference>
<dbReference type="InterPro" id="IPR029060">
    <property type="entry name" value="PIN-like_dom_sf"/>
</dbReference>
<feature type="binding site" evidence="8">
    <location>
        <position position="7"/>
    </location>
    <ligand>
        <name>Mg(2+)</name>
        <dbReference type="ChEBI" id="CHEBI:18420"/>
    </ligand>
</feature>
<dbReference type="AlphaFoldDB" id="A0A4D6H813"/>
<keyword evidence="5 8" id="KW-0378">Hydrolase</keyword>
<dbReference type="STRING" id="1457250.GCA_000755225_02774"/>
<evidence type="ECO:0000256" key="5">
    <source>
        <dbReference type="ARBA" id="ARBA00022801"/>
    </source>
</evidence>
<dbReference type="InterPro" id="IPR050556">
    <property type="entry name" value="Type_II_TA_system_RNase"/>
</dbReference>
<keyword evidence="2 8" id="KW-1277">Toxin-antitoxin system</keyword>
<comment type="function">
    <text evidence="8">Toxic component of a toxin-antitoxin (TA) system. An RNase.</text>
</comment>
<evidence type="ECO:0000256" key="4">
    <source>
        <dbReference type="ARBA" id="ARBA00022723"/>
    </source>
</evidence>
<gene>
    <name evidence="8" type="primary">vapC</name>
    <name evidence="10" type="ORF">DV733_02380</name>
</gene>
<organism evidence="10 11">
    <name type="scientific">Halapricum salinum</name>
    <dbReference type="NCBI Taxonomy" id="1457250"/>
    <lineage>
        <taxon>Archaea</taxon>
        <taxon>Methanobacteriati</taxon>
        <taxon>Methanobacteriota</taxon>
        <taxon>Stenosarchaea group</taxon>
        <taxon>Halobacteria</taxon>
        <taxon>Halobacteriales</taxon>
        <taxon>Haloarculaceae</taxon>
        <taxon>Halapricum</taxon>
    </lineage>
</organism>
<keyword evidence="6 8" id="KW-0460">Magnesium</keyword>
<evidence type="ECO:0000313" key="10">
    <source>
        <dbReference type="EMBL" id="QCC50144.1"/>
    </source>
</evidence>
<reference evidence="10 11" key="1">
    <citation type="journal article" date="2019" name="Nat. Commun.">
        <title>A new type of DNA phosphorothioation-based antiviral system in archaea.</title>
        <authorList>
            <person name="Xiong L."/>
            <person name="Liu S."/>
            <person name="Chen S."/>
            <person name="Xiao Y."/>
            <person name="Zhu B."/>
            <person name="Gao Y."/>
            <person name="Zhang Y."/>
            <person name="Chen B."/>
            <person name="Luo J."/>
            <person name="Deng Z."/>
            <person name="Chen X."/>
            <person name="Wang L."/>
            <person name="Chen S."/>
        </authorList>
    </citation>
    <scope>NUCLEOTIDE SEQUENCE [LARGE SCALE GENOMIC DNA]</scope>
    <source>
        <strain evidence="10 11">CBA1105</strain>
    </source>
</reference>
<proteinExistence type="inferred from homology"/>
<evidence type="ECO:0000256" key="3">
    <source>
        <dbReference type="ARBA" id="ARBA00022722"/>
    </source>
</evidence>
<dbReference type="EC" id="3.1.-.-" evidence="8"/>
<dbReference type="HAMAP" id="MF_00265">
    <property type="entry name" value="VapC_Nob1"/>
    <property type="match status" value="1"/>
</dbReference>
<evidence type="ECO:0000256" key="6">
    <source>
        <dbReference type="ARBA" id="ARBA00022842"/>
    </source>
</evidence>
<dbReference type="KEGG" id="hsn:DV733_02380"/>
<protein>
    <recommendedName>
        <fullName evidence="8">Ribonuclease VapC</fullName>
        <shortName evidence="8">RNase VapC</shortName>
        <ecNumber evidence="8">3.1.-.-</ecNumber>
    </recommendedName>
    <alternativeName>
        <fullName evidence="8">Putative toxin VapC</fullName>
    </alternativeName>
</protein>